<evidence type="ECO:0000256" key="7">
    <source>
        <dbReference type="ARBA" id="ARBA00054725"/>
    </source>
</evidence>
<evidence type="ECO:0000256" key="2">
    <source>
        <dbReference type="ARBA" id="ARBA00008601"/>
    </source>
</evidence>
<dbReference type="InterPro" id="IPR029021">
    <property type="entry name" value="Prot-tyrosine_phosphatase-like"/>
</dbReference>
<sequence>MAAEYWRELMKSSHAAGDVAGTRKDGGALKCLCLPRSVLFSSVRLPALFLFLCHSGNMGKTKNHLPDRWTDYTPLGKRIPGTRFIAFKVPLKKIFNSKIESWQRFSSADLIRDVQAQKEELGLIIDLTCTTRYYSPEELPESLHYAKIFTVGHEVPSDETIFQFKCIINRFLKENSNNDKLIGVHCTHGLNRTGYLVCRYLIDVLGMVPSDAIEKFNQSRGHCIERKNYLDDLMCGEMRRNAETDKPLLPLPKYHQKIPNVNNPSVPPCLTPPHRPEQPWFSRFGNPMDAPRIPEPRPIYSHPPRHNMPRPMYNDPAMDYNCHMYPREADWQQFQQWKPHPYHYGYQPPSRNPNGYQPPSRKPNGFQPSSRNTNNNQPPSRYPDTPQDSTPWQSASNDPYIRHSATGTNYQKN</sequence>
<dbReference type="PROSITE" id="PS50054">
    <property type="entry name" value="TYR_PHOSPHATASE_DUAL"/>
    <property type="match status" value="1"/>
</dbReference>
<keyword evidence="3" id="KW-0378">Hydrolase</keyword>
<dbReference type="GO" id="GO:0005634">
    <property type="term" value="C:nucleus"/>
    <property type="evidence" value="ECO:0007669"/>
    <property type="project" value="UniProtKB-SubCell"/>
</dbReference>
<dbReference type="GeneID" id="100381158"/>
<dbReference type="InterPro" id="IPR051029">
    <property type="entry name" value="mRNA_Capping_Enz/RNA_Phosphat"/>
</dbReference>
<feature type="domain" description="Tyrosine-protein phosphatase" evidence="13">
    <location>
        <begin position="95"/>
        <end position="242"/>
    </location>
</feature>
<dbReference type="FunFam" id="3.90.190.10:FF:000064">
    <property type="entry name" value="RNA/RNP complex-1-interacting phosphatase homolog"/>
    <property type="match status" value="1"/>
</dbReference>
<dbReference type="InterPro" id="IPR016130">
    <property type="entry name" value="Tyr_Pase_AS"/>
</dbReference>
<feature type="domain" description="Tyrosine specific protein phosphatases" evidence="14">
    <location>
        <begin position="162"/>
        <end position="231"/>
    </location>
</feature>
<dbReference type="GO" id="GO:0004721">
    <property type="term" value="F:phosphoprotein phosphatase activity"/>
    <property type="evidence" value="ECO:0007669"/>
    <property type="project" value="UniProtKB-KW"/>
</dbReference>
<evidence type="ECO:0000313" key="15">
    <source>
        <dbReference type="Proteomes" id="UP000186698"/>
    </source>
</evidence>
<evidence type="ECO:0000259" key="13">
    <source>
        <dbReference type="PROSITE" id="PS50054"/>
    </source>
</evidence>
<dbReference type="Pfam" id="PF00782">
    <property type="entry name" value="DSPc"/>
    <property type="match status" value="1"/>
</dbReference>
<proteinExistence type="inferred from homology"/>
<keyword evidence="15" id="KW-1185">Reference proteome</keyword>
<dbReference type="CTD" id="100381158"/>
<accession>A0A1L8H1D1</accession>
<reference evidence="16" key="1">
    <citation type="submission" date="2025-08" db="UniProtKB">
        <authorList>
            <consortium name="RefSeq"/>
        </authorList>
    </citation>
    <scope>IDENTIFICATION</scope>
    <source>
        <strain evidence="16">J_2021</strain>
        <tissue evidence="16">Erythrocytes</tissue>
    </source>
</reference>
<keyword evidence="5" id="KW-0904">Protein phosphatase</keyword>
<dbReference type="SMART" id="SM00195">
    <property type="entry name" value="DSPc"/>
    <property type="match status" value="1"/>
</dbReference>
<dbReference type="InterPro" id="IPR000340">
    <property type="entry name" value="Dual-sp_phosphatase_cat-dom"/>
</dbReference>
<dbReference type="PANTHER" id="PTHR10367">
    <property type="entry name" value="MRNA-CAPPING ENZYME"/>
    <property type="match status" value="1"/>
</dbReference>
<dbReference type="RefSeq" id="XP_041440763.1">
    <property type="nucleotide sequence ID" value="XM_041584829.1"/>
</dbReference>
<dbReference type="Proteomes" id="UP000186698">
    <property type="component" value="Chromosome 3L"/>
</dbReference>
<evidence type="ECO:0000256" key="3">
    <source>
        <dbReference type="ARBA" id="ARBA00022801"/>
    </source>
</evidence>
<evidence type="ECO:0000259" key="14">
    <source>
        <dbReference type="PROSITE" id="PS50056"/>
    </source>
</evidence>
<feature type="compositionally biased region" description="Polar residues" evidence="12">
    <location>
        <begin position="366"/>
        <end position="379"/>
    </location>
</feature>
<keyword evidence="4" id="KW-0694">RNA-binding</keyword>
<dbReference type="CDD" id="cd17665">
    <property type="entry name" value="DSP_DUSP11"/>
    <property type="match status" value="1"/>
</dbReference>
<evidence type="ECO:0000313" key="16">
    <source>
        <dbReference type="RefSeq" id="XP_041440763.1"/>
    </source>
</evidence>
<organism evidence="15 16">
    <name type="scientific">Xenopus laevis</name>
    <name type="common">African clawed frog</name>
    <dbReference type="NCBI Taxonomy" id="8355"/>
    <lineage>
        <taxon>Eukaryota</taxon>
        <taxon>Metazoa</taxon>
        <taxon>Chordata</taxon>
        <taxon>Craniata</taxon>
        <taxon>Vertebrata</taxon>
        <taxon>Euteleostomi</taxon>
        <taxon>Amphibia</taxon>
        <taxon>Batrachia</taxon>
        <taxon>Anura</taxon>
        <taxon>Pipoidea</taxon>
        <taxon>Pipidae</taxon>
        <taxon>Xenopodinae</taxon>
        <taxon>Xenopus</taxon>
        <taxon>Xenopus</taxon>
    </lineage>
</organism>
<dbReference type="PROSITE" id="PS50056">
    <property type="entry name" value="TYR_PHOSPHATASE_2"/>
    <property type="match status" value="1"/>
</dbReference>
<protein>
    <recommendedName>
        <fullName evidence="9">RNA/RNP complex-1-interacting phosphatase</fullName>
    </recommendedName>
    <alternativeName>
        <fullName evidence="10">Dual specificity protein phosphatase 11</fullName>
    </alternativeName>
    <alternativeName>
        <fullName evidence="11">Phosphatase that interacts with RNA/RNP complex 1</fullName>
    </alternativeName>
</protein>
<evidence type="ECO:0000256" key="10">
    <source>
        <dbReference type="ARBA" id="ARBA00076572"/>
    </source>
</evidence>
<gene>
    <name evidence="16" type="primary">dusp11.L</name>
    <name evidence="16" type="synonym">dusp11</name>
    <name evidence="16" type="synonym">pir1</name>
</gene>
<evidence type="ECO:0000256" key="8">
    <source>
        <dbReference type="ARBA" id="ARBA00065987"/>
    </source>
</evidence>
<dbReference type="InterPro" id="IPR020422">
    <property type="entry name" value="TYR_PHOSPHATASE_DUAL_dom"/>
</dbReference>
<dbReference type="AlphaFoldDB" id="A0A1L8H1D1"/>
<comment type="function">
    <text evidence="7">Possesses RNA 5'-triphosphatase and diphosphatase activities, but displays a poor protein-tyrosine phosphatase activity. In addition, has phosphatase activity with ATP, ADP and O-methylfluorescein phosphate (in vitro). Binds to RNA. May participate in nuclear mRNA metabolism.</text>
</comment>
<name>A0A1L8H1D1_XENLA</name>
<evidence type="ECO:0000256" key="9">
    <source>
        <dbReference type="ARBA" id="ARBA00068666"/>
    </source>
</evidence>
<dbReference type="Gene3D" id="3.90.190.10">
    <property type="entry name" value="Protein tyrosine phosphatase superfamily"/>
    <property type="match status" value="1"/>
</dbReference>
<comment type="subcellular location">
    <subcellularLocation>
        <location evidence="1">Nucleus</location>
    </subcellularLocation>
</comment>
<evidence type="ECO:0000256" key="5">
    <source>
        <dbReference type="ARBA" id="ARBA00022912"/>
    </source>
</evidence>
<feature type="region of interest" description="Disordered" evidence="12">
    <location>
        <begin position="342"/>
        <end position="413"/>
    </location>
</feature>
<feature type="compositionally biased region" description="Polar residues" evidence="12">
    <location>
        <begin position="386"/>
        <end position="397"/>
    </location>
</feature>
<dbReference type="GO" id="GO:0004651">
    <property type="term" value="F:polynucleotide 5'-phosphatase activity"/>
    <property type="evidence" value="ECO:0000318"/>
    <property type="project" value="GO_Central"/>
</dbReference>
<dbReference type="OMA" id="HSGNMGK"/>
<dbReference type="InterPro" id="IPR000387">
    <property type="entry name" value="Tyr_Pase_dom"/>
</dbReference>
<dbReference type="PaxDb" id="8355-A0A1L8H1D1"/>
<dbReference type="PANTHER" id="PTHR10367:SF26">
    <property type="entry name" value="RNA_RNP COMPLEX-1-INTERACTING PHOSPHATASE ISOFORM X1"/>
    <property type="match status" value="1"/>
</dbReference>
<dbReference type="GO" id="GO:0003723">
    <property type="term" value="F:RNA binding"/>
    <property type="evidence" value="ECO:0007669"/>
    <property type="project" value="UniProtKB-KW"/>
</dbReference>
<dbReference type="PROSITE" id="PS00383">
    <property type="entry name" value="TYR_PHOSPHATASE_1"/>
    <property type="match status" value="1"/>
</dbReference>
<comment type="similarity">
    <text evidence="2">Belongs to the protein-tyrosine phosphatase family. Non-receptor class dual specificity subfamily.</text>
</comment>
<evidence type="ECO:0000256" key="11">
    <source>
        <dbReference type="ARBA" id="ARBA00080235"/>
    </source>
</evidence>
<dbReference type="OrthoDB" id="428974at2759"/>
<keyword evidence="6" id="KW-0539">Nucleus</keyword>
<comment type="subunit">
    <text evidence="8">Monomer. May interact with SFRS7 and SFRS9/SRP30C.</text>
</comment>
<evidence type="ECO:0000256" key="12">
    <source>
        <dbReference type="SAM" id="MobiDB-lite"/>
    </source>
</evidence>
<evidence type="ECO:0000256" key="4">
    <source>
        <dbReference type="ARBA" id="ARBA00022884"/>
    </source>
</evidence>
<evidence type="ECO:0000256" key="1">
    <source>
        <dbReference type="ARBA" id="ARBA00004123"/>
    </source>
</evidence>
<dbReference type="SUPFAM" id="SSF52799">
    <property type="entry name" value="(Phosphotyrosine protein) phosphatases II"/>
    <property type="match status" value="1"/>
</dbReference>
<dbReference type="STRING" id="8355.A0A1L8H1D1"/>
<evidence type="ECO:0000256" key="6">
    <source>
        <dbReference type="ARBA" id="ARBA00023242"/>
    </source>
</evidence>